<dbReference type="Pfam" id="PF04755">
    <property type="entry name" value="PAP_fibrillin"/>
    <property type="match status" value="1"/>
</dbReference>
<dbReference type="AlphaFoldDB" id="A0A835YD36"/>
<comment type="subcellular location">
    <subcellularLocation>
        <location evidence="1">Plastid</location>
    </subcellularLocation>
</comment>
<feature type="region of interest" description="Disordered" evidence="3">
    <location>
        <begin position="109"/>
        <end position="136"/>
    </location>
</feature>
<evidence type="ECO:0000313" key="5">
    <source>
        <dbReference type="EMBL" id="KAG2499499.1"/>
    </source>
</evidence>
<name>A0A835YD36_9CHLO</name>
<evidence type="ECO:0000313" key="6">
    <source>
        <dbReference type="Proteomes" id="UP000612055"/>
    </source>
</evidence>
<keyword evidence="2" id="KW-0934">Plastid</keyword>
<gene>
    <name evidence="5" type="ORF">HYH03_002446</name>
</gene>
<protein>
    <recommendedName>
        <fullName evidence="4">Plastid lipid-associated protein/fibrillin conserved domain-containing protein</fullName>
    </recommendedName>
</protein>
<dbReference type="PANTHER" id="PTHR31906">
    <property type="entry name" value="PLASTID-LIPID-ASSOCIATED PROTEIN 4, CHLOROPLASTIC-RELATED"/>
    <property type="match status" value="1"/>
</dbReference>
<reference evidence="5" key="1">
    <citation type="journal article" date="2020" name="bioRxiv">
        <title>Comparative genomics of Chlamydomonas.</title>
        <authorList>
            <person name="Craig R.J."/>
            <person name="Hasan A.R."/>
            <person name="Ness R.W."/>
            <person name="Keightley P.D."/>
        </authorList>
    </citation>
    <scope>NUCLEOTIDE SEQUENCE</scope>
    <source>
        <strain evidence="5">CCAP 11/70</strain>
    </source>
</reference>
<feature type="compositionally biased region" description="Low complexity" evidence="3">
    <location>
        <begin position="109"/>
        <end position="120"/>
    </location>
</feature>
<evidence type="ECO:0000256" key="1">
    <source>
        <dbReference type="ARBA" id="ARBA00004474"/>
    </source>
</evidence>
<dbReference type="Proteomes" id="UP000612055">
    <property type="component" value="Unassembled WGS sequence"/>
</dbReference>
<dbReference type="EMBL" id="JAEHOE010000006">
    <property type="protein sequence ID" value="KAG2499499.1"/>
    <property type="molecule type" value="Genomic_DNA"/>
</dbReference>
<dbReference type="InterPro" id="IPR006843">
    <property type="entry name" value="PAP/fibrillin_dom"/>
</dbReference>
<feature type="domain" description="Plastid lipid-associated protein/fibrillin conserved" evidence="4">
    <location>
        <begin position="253"/>
        <end position="289"/>
    </location>
</feature>
<dbReference type="GO" id="GO:0009536">
    <property type="term" value="C:plastid"/>
    <property type="evidence" value="ECO:0007669"/>
    <property type="project" value="UniProtKB-SubCell"/>
</dbReference>
<evidence type="ECO:0000259" key="4">
    <source>
        <dbReference type="Pfam" id="PF04755"/>
    </source>
</evidence>
<evidence type="ECO:0000256" key="2">
    <source>
        <dbReference type="ARBA" id="ARBA00022640"/>
    </source>
</evidence>
<comment type="caution">
    <text evidence="5">The sequence shown here is derived from an EMBL/GenBank/DDBJ whole genome shotgun (WGS) entry which is preliminary data.</text>
</comment>
<accession>A0A835YD36</accession>
<sequence>MLNLRVPARGYTNVRRARATLVIPLAVEAGVGSEATARVVAKARLRQLVSKINAAAAPGPADLAALDATLGQLARLSPVADTATDPAINGRWVLLYTASLASLRSASSLQTSGSGSSRQGAGAGAGAGSARPEEPLSTQVLGRGLASPAASPLQMANDVAYQFFYTYVPFLAGAAVGVRGGASAGPVKPRGNFQVFDTAAGTVENQARFDVGGRQCCVNVNGTAKLVKPGPGRPSQRLAATFTSFDLVVDGERRLSLPLSLLNPVGYVDTPYLDEDIRISVGDKGSVFVAARDTGAA</sequence>
<proteinExistence type="predicted"/>
<organism evidence="5 6">
    <name type="scientific">Edaphochlamys debaryana</name>
    <dbReference type="NCBI Taxonomy" id="47281"/>
    <lineage>
        <taxon>Eukaryota</taxon>
        <taxon>Viridiplantae</taxon>
        <taxon>Chlorophyta</taxon>
        <taxon>core chlorophytes</taxon>
        <taxon>Chlorophyceae</taxon>
        <taxon>CS clade</taxon>
        <taxon>Chlamydomonadales</taxon>
        <taxon>Chlamydomonadales incertae sedis</taxon>
        <taxon>Edaphochlamys</taxon>
    </lineage>
</organism>
<dbReference type="OrthoDB" id="201321at2759"/>
<evidence type="ECO:0000256" key="3">
    <source>
        <dbReference type="SAM" id="MobiDB-lite"/>
    </source>
</evidence>
<keyword evidence="6" id="KW-1185">Reference proteome</keyword>
<dbReference type="InterPro" id="IPR039633">
    <property type="entry name" value="PAP"/>
</dbReference>